<dbReference type="HAMAP" id="MF_00188">
    <property type="entry name" value="Pept_M48_protease_HtpX"/>
    <property type="match status" value="1"/>
</dbReference>
<keyword evidence="9 12" id="KW-1133">Transmembrane helix</keyword>
<evidence type="ECO:0000313" key="14">
    <source>
        <dbReference type="EMBL" id="MEX5286222.1"/>
    </source>
</evidence>
<dbReference type="Proteomes" id="UP001559623">
    <property type="component" value="Unassembled WGS sequence"/>
</dbReference>
<feature type="transmembrane region" description="Helical" evidence="12">
    <location>
        <begin position="31"/>
        <end position="48"/>
    </location>
</feature>
<evidence type="ECO:0000256" key="10">
    <source>
        <dbReference type="ARBA" id="ARBA00023049"/>
    </source>
</evidence>
<dbReference type="PANTHER" id="PTHR43221:SF1">
    <property type="entry name" value="PROTEASE HTPX"/>
    <property type="match status" value="1"/>
</dbReference>
<dbReference type="InterPro" id="IPR001915">
    <property type="entry name" value="Peptidase_M48"/>
</dbReference>
<sequence length="292" mass="30814">MNTIKTAVLMALLMALLVVLGGAVGGRSGAALMFFVALAMNFISYWFSDSIVLGMYGARPIAAADAPNLYHLVETLAARADLPMPKVCIIDSDAPNAFATGRNPSHAAVAVTRGILQTLEYEELAGVLAHELSHIKHRDTLISTVAAAMGSAISMLAYMAQWGAILGGGRSNENEGGGLVGTLVAVIVAPLAATLIQLAISRSREYEADRLGGEICGNPRFLARALEKIDYAARNMRPLAGAEARPATSNLFIVNPLAGSKQAFMSLFSTHPATAERIARLEEQARLLGSPR</sequence>
<feature type="transmembrane region" description="Helical" evidence="12">
    <location>
        <begin position="179"/>
        <end position="200"/>
    </location>
</feature>
<keyword evidence="4 12" id="KW-0645">Protease</keyword>
<dbReference type="GO" id="GO:0008237">
    <property type="term" value="F:metallopeptidase activity"/>
    <property type="evidence" value="ECO:0007669"/>
    <property type="project" value="UniProtKB-KW"/>
</dbReference>
<protein>
    <recommendedName>
        <fullName evidence="12">Protease HtpX homolog</fullName>
        <ecNumber evidence="12">3.4.24.-</ecNumber>
    </recommendedName>
</protein>
<evidence type="ECO:0000313" key="15">
    <source>
        <dbReference type="Proteomes" id="UP001559623"/>
    </source>
</evidence>
<comment type="similarity">
    <text evidence="2 12">Belongs to the peptidase M48B family.</text>
</comment>
<keyword evidence="3 12" id="KW-1003">Cell membrane</keyword>
<keyword evidence="15" id="KW-1185">Reference proteome</keyword>
<gene>
    <name evidence="12 14" type="primary">htpX</name>
    <name evidence="14" type="ORF">QCO44_11435</name>
</gene>
<evidence type="ECO:0000256" key="7">
    <source>
        <dbReference type="ARBA" id="ARBA00022801"/>
    </source>
</evidence>
<evidence type="ECO:0000256" key="12">
    <source>
        <dbReference type="HAMAP-Rule" id="MF_00188"/>
    </source>
</evidence>
<dbReference type="PANTHER" id="PTHR43221">
    <property type="entry name" value="PROTEASE HTPX"/>
    <property type="match status" value="1"/>
</dbReference>
<organism evidence="14 15">
    <name type="scientific">Selenomonas sputigena</name>
    <dbReference type="NCBI Taxonomy" id="69823"/>
    <lineage>
        <taxon>Bacteria</taxon>
        <taxon>Bacillati</taxon>
        <taxon>Bacillota</taxon>
        <taxon>Negativicutes</taxon>
        <taxon>Selenomonadales</taxon>
        <taxon>Selenomonadaceae</taxon>
        <taxon>Selenomonas</taxon>
    </lineage>
</organism>
<evidence type="ECO:0000256" key="4">
    <source>
        <dbReference type="ARBA" id="ARBA00022670"/>
    </source>
</evidence>
<evidence type="ECO:0000256" key="5">
    <source>
        <dbReference type="ARBA" id="ARBA00022692"/>
    </source>
</evidence>
<keyword evidence="11 12" id="KW-0472">Membrane</keyword>
<dbReference type="Pfam" id="PF01435">
    <property type="entry name" value="Peptidase_M48"/>
    <property type="match status" value="1"/>
</dbReference>
<feature type="binding site" evidence="12">
    <location>
        <position position="130"/>
    </location>
    <ligand>
        <name>Zn(2+)</name>
        <dbReference type="ChEBI" id="CHEBI:29105"/>
        <note>catalytic</note>
    </ligand>
</feature>
<reference evidence="14 15" key="1">
    <citation type="submission" date="2023-04" db="EMBL/GenBank/DDBJ databases">
        <title>Genome Sequence of Selenomonas sputigena ATCC 33150.</title>
        <authorList>
            <person name="Miller D.P."/>
            <person name="Anvari S."/>
            <person name="Polson S.W."/>
            <person name="Macdonald M."/>
            <person name="Mcdowell J.V."/>
        </authorList>
    </citation>
    <scope>NUCLEOTIDE SEQUENCE [LARGE SCALE GENOMIC DNA]</scope>
    <source>
        <strain evidence="14 15">ATCC 33150</strain>
    </source>
</reference>
<keyword evidence="5 12" id="KW-0812">Transmembrane</keyword>
<evidence type="ECO:0000256" key="1">
    <source>
        <dbReference type="ARBA" id="ARBA00004651"/>
    </source>
</evidence>
<dbReference type="CDD" id="cd07336">
    <property type="entry name" value="M48B_HtpX_like"/>
    <property type="match status" value="1"/>
</dbReference>
<keyword evidence="6 12" id="KW-0479">Metal-binding</keyword>
<evidence type="ECO:0000256" key="6">
    <source>
        <dbReference type="ARBA" id="ARBA00022723"/>
    </source>
</evidence>
<keyword evidence="10 12" id="KW-0482">Metalloprotease</keyword>
<dbReference type="Gene3D" id="3.30.2010.10">
    <property type="entry name" value="Metalloproteases ('zincins'), catalytic domain"/>
    <property type="match status" value="1"/>
</dbReference>
<name>A0ABV3X7P4_9FIRM</name>
<evidence type="ECO:0000259" key="13">
    <source>
        <dbReference type="Pfam" id="PF01435"/>
    </source>
</evidence>
<evidence type="ECO:0000256" key="2">
    <source>
        <dbReference type="ARBA" id="ARBA00009779"/>
    </source>
</evidence>
<evidence type="ECO:0000256" key="9">
    <source>
        <dbReference type="ARBA" id="ARBA00022989"/>
    </source>
</evidence>
<feature type="transmembrane region" description="Helical" evidence="12">
    <location>
        <begin position="140"/>
        <end position="159"/>
    </location>
</feature>
<feature type="active site" evidence="12">
    <location>
        <position position="131"/>
    </location>
</feature>
<comment type="cofactor">
    <cofactor evidence="12">
        <name>Zn(2+)</name>
        <dbReference type="ChEBI" id="CHEBI:29105"/>
    </cofactor>
    <text evidence="12">Binds 1 zinc ion per subunit.</text>
</comment>
<keyword evidence="8 12" id="KW-0862">Zinc</keyword>
<dbReference type="RefSeq" id="WP_368847940.1">
    <property type="nucleotide sequence ID" value="NZ_CP194411.1"/>
</dbReference>
<comment type="caution">
    <text evidence="14">The sequence shown here is derived from an EMBL/GenBank/DDBJ whole genome shotgun (WGS) entry which is preliminary data.</text>
</comment>
<dbReference type="InterPro" id="IPR050083">
    <property type="entry name" value="HtpX_protease"/>
</dbReference>
<accession>A0ABV3X7P4</accession>
<dbReference type="EC" id="3.4.24.-" evidence="12"/>
<dbReference type="EMBL" id="JARVLH010000009">
    <property type="protein sequence ID" value="MEX5286222.1"/>
    <property type="molecule type" value="Genomic_DNA"/>
</dbReference>
<dbReference type="InterPro" id="IPR022919">
    <property type="entry name" value="Pept_M48_protease_HtpX"/>
</dbReference>
<evidence type="ECO:0000256" key="8">
    <source>
        <dbReference type="ARBA" id="ARBA00022833"/>
    </source>
</evidence>
<evidence type="ECO:0000256" key="3">
    <source>
        <dbReference type="ARBA" id="ARBA00022475"/>
    </source>
</evidence>
<feature type="binding site" evidence="12">
    <location>
        <position position="134"/>
    </location>
    <ligand>
        <name>Zn(2+)</name>
        <dbReference type="ChEBI" id="CHEBI:29105"/>
        <note>catalytic</note>
    </ligand>
</feature>
<evidence type="ECO:0000256" key="11">
    <source>
        <dbReference type="ARBA" id="ARBA00023136"/>
    </source>
</evidence>
<keyword evidence="7 12" id="KW-0378">Hydrolase</keyword>
<dbReference type="NCBIfam" id="NF002826">
    <property type="entry name" value="PRK03001.1"/>
    <property type="match status" value="1"/>
</dbReference>
<comment type="subcellular location">
    <subcellularLocation>
        <location evidence="1 12">Cell membrane</location>
        <topology evidence="1 12">Multi-pass membrane protein</topology>
    </subcellularLocation>
</comment>
<proteinExistence type="inferred from homology"/>
<feature type="domain" description="Peptidase M48" evidence="13">
    <location>
        <begin position="65"/>
        <end position="284"/>
    </location>
</feature>
<feature type="binding site" evidence="12">
    <location>
        <position position="205"/>
    </location>
    <ligand>
        <name>Zn(2+)</name>
        <dbReference type="ChEBI" id="CHEBI:29105"/>
        <note>catalytic</note>
    </ligand>
</feature>